<evidence type="ECO:0000259" key="1">
    <source>
        <dbReference type="Pfam" id="PF01890"/>
    </source>
</evidence>
<reference evidence="2 3" key="1">
    <citation type="submission" date="2019-10" db="EMBL/GenBank/DDBJ databases">
        <title>Epibacterium sp. nov., isolated from seawater.</title>
        <authorList>
            <person name="Zhang X."/>
            <person name="Li N."/>
        </authorList>
    </citation>
    <scope>NUCLEOTIDE SEQUENCE [LARGE SCALE GENOMIC DNA]</scope>
    <source>
        <strain evidence="2 3">SM1979</strain>
    </source>
</reference>
<proteinExistence type="predicted"/>
<dbReference type="InterPro" id="IPR036518">
    <property type="entry name" value="CobE/GbiG_C_sf"/>
</dbReference>
<keyword evidence="3" id="KW-1185">Reference proteome</keyword>
<comment type="caution">
    <text evidence="2">The sequence shown here is derived from an EMBL/GenBank/DDBJ whole genome shotgun (WGS) entry which is preliminary data.</text>
</comment>
<dbReference type="GO" id="GO:0009236">
    <property type="term" value="P:cobalamin biosynthetic process"/>
    <property type="evidence" value="ECO:0007669"/>
    <property type="project" value="InterPro"/>
</dbReference>
<dbReference type="Gene3D" id="3.30.420.180">
    <property type="entry name" value="CobE/GbiG C-terminal domain"/>
    <property type="match status" value="1"/>
</dbReference>
<sequence length="122" mass="12795">MIVAGFGMRAAASLVDLTQALSGLPAHPQLLATLRAKGETEVFQSFASSQNLATCLLEEDEIAGIETPTRSSRILARFGTGSLAEAAALVAARRHGTARLIHPRHISTDGLVTVALAEVHPQ</sequence>
<gene>
    <name evidence="2" type="ORF">GFB49_10240</name>
</gene>
<evidence type="ECO:0000313" key="3">
    <source>
        <dbReference type="Proteomes" id="UP000444174"/>
    </source>
</evidence>
<name>A0A843YHD2_9RHOB</name>
<dbReference type="RefSeq" id="WP_153215775.1">
    <property type="nucleotide sequence ID" value="NZ_WIBF01000005.1"/>
</dbReference>
<dbReference type="InterPro" id="IPR002750">
    <property type="entry name" value="CobE/GbiG_C"/>
</dbReference>
<dbReference type="SUPFAM" id="SSF159664">
    <property type="entry name" value="CobE/GbiG C-terminal domain-like"/>
    <property type="match status" value="1"/>
</dbReference>
<dbReference type="EMBL" id="WIBF01000005">
    <property type="protein sequence ID" value="MQQ08834.1"/>
    <property type="molecule type" value="Genomic_DNA"/>
</dbReference>
<protein>
    <submittedName>
        <fullName evidence="2">Precorrin methylase</fullName>
    </submittedName>
</protein>
<dbReference type="GO" id="GO:0032259">
    <property type="term" value="P:methylation"/>
    <property type="evidence" value="ECO:0007669"/>
    <property type="project" value="UniProtKB-KW"/>
</dbReference>
<dbReference type="AlphaFoldDB" id="A0A843YHD2"/>
<organism evidence="2 3">
    <name type="scientific">Tritonibacter litoralis</name>
    <dbReference type="NCBI Taxonomy" id="2662264"/>
    <lineage>
        <taxon>Bacteria</taxon>
        <taxon>Pseudomonadati</taxon>
        <taxon>Pseudomonadota</taxon>
        <taxon>Alphaproteobacteria</taxon>
        <taxon>Rhodobacterales</taxon>
        <taxon>Paracoccaceae</taxon>
        <taxon>Tritonibacter</taxon>
    </lineage>
</organism>
<accession>A0A843YHD2</accession>
<keyword evidence="2" id="KW-0489">Methyltransferase</keyword>
<feature type="domain" description="CobE/GbiG C-terminal" evidence="1">
    <location>
        <begin position="2"/>
        <end position="117"/>
    </location>
</feature>
<keyword evidence="2" id="KW-0808">Transferase</keyword>
<evidence type="ECO:0000313" key="2">
    <source>
        <dbReference type="EMBL" id="MQQ08834.1"/>
    </source>
</evidence>
<dbReference type="Proteomes" id="UP000444174">
    <property type="component" value="Unassembled WGS sequence"/>
</dbReference>
<dbReference type="GO" id="GO:0008168">
    <property type="term" value="F:methyltransferase activity"/>
    <property type="evidence" value="ECO:0007669"/>
    <property type="project" value="UniProtKB-KW"/>
</dbReference>
<dbReference type="Pfam" id="PF01890">
    <property type="entry name" value="CbiG_C"/>
    <property type="match status" value="1"/>
</dbReference>